<sequence>MKINPNHVELIISAVKKEQYPEMGLPEVALSGRSNVGKSTFINSMIGRKNMARTSQQPGKTQTLNFYNIDEQLIFVDVPGYGYAKVSKKQREAFGKMIEMYLTTREELKLVIQLVDLRHPPTEDDILMYDYLKHFEIPTLIVATKEDKVPKGKVQKHIKRIKQDLDMDPTDKIISYSSLSKNKQPEIWSTIDAFIGAEETE</sequence>
<dbReference type="Proteomes" id="UP000032366">
    <property type="component" value="Unassembled WGS sequence"/>
</dbReference>
<dbReference type="OrthoDB" id="9804921at2"/>
<evidence type="ECO:0000256" key="1">
    <source>
        <dbReference type="ARBA" id="ARBA00001946"/>
    </source>
</evidence>
<dbReference type="InterPro" id="IPR019987">
    <property type="entry name" value="GTP-bd_ribosome_bio_YsxC"/>
</dbReference>
<evidence type="ECO:0000256" key="9">
    <source>
        <dbReference type="ARBA" id="ARBA00023306"/>
    </source>
</evidence>
<comment type="cofactor">
    <cofactor evidence="1">
        <name>Mg(2+)</name>
        <dbReference type="ChEBI" id="CHEBI:18420"/>
    </cofactor>
</comment>
<comment type="similarity">
    <text evidence="2 10">Belongs to the TRAFAC class TrmE-Era-EngA-EngB-Septin-like GTPase superfamily. EngB GTPase family.</text>
</comment>
<dbReference type="EMBL" id="UHDT01000001">
    <property type="protein sequence ID" value="SUM57405.1"/>
    <property type="molecule type" value="Genomic_DNA"/>
</dbReference>
<evidence type="ECO:0000256" key="7">
    <source>
        <dbReference type="ARBA" id="ARBA00023134"/>
    </source>
</evidence>
<dbReference type="HAMAP" id="MF_00321">
    <property type="entry name" value="GTPase_EngB"/>
    <property type="match status" value="1"/>
</dbReference>
<dbReference type="GO" id="GO:0000917">
    <property type="term" value="P:division septum assembly"/>
    <property type="evidence" value="ECO:0007669"/>
    <property type="project" value="UniProtKB-KW"/>
</dbReference>
<keyword evidence="14" id="KW-1185">Reference proteome</keyword>
<dbReference type="AlphaFoldDB" id="A0A0D6XNX6"/>
<dbReference type="PROSITE" id="PS51706">
    <property type="entry name" value="G_ENGB"/>
    <property type="match status" value="1"/>
</dbReference>
<dbReference type="EMBL" id="JXWY01000132">
    <property type="protein sequence ID" value="KIX89936.1"/>
    <property type="molecule type" value="Genomic_DNA"/>
</dbReference>
<evidence type="ECO:0000313" key="15">
    <source>
        <dbReference type="Proteomes" id="UP000254100"/>
    </source>
</evidence>
<evidence type="ECO:0000259" key="11">
    <source>
        <dbReference type="PROSITE" id="PS51706"/>
    </source>
</evidence>
<dbReference type="NCBIfam" id="TIGR03598">
    <property type="entry name" value="GTPase_YsxC"/>
    <property type="match status" value="1"/>
</dbReference>
<evidence type="ECO:0000256" key="4">
    <source>
        <dbReference type="ARBA" id="ARBA00022723"/>
    </source>
</evidence>
<dbReference type="SUPFAM" id="SSF52540">
    <property type="entry name" value="P-loop containing nucleoside triphosphate hydrolases"/>
    <property type="match status" value="1"/>
</dbReference>
<name>A0A0D6XNX6_9STAP</name>
<dbReference type="STRING" id="569857.TP70_10240"/>
<dbReference type="InterPro" id="IPR027417">
    <property type="entry name" value="P-loop_NTPase"/>
</dbReference>
<feature type="domain" description="EngB-type G" evidence="11">
    <location>
        <begin position="24"/>
        <end position="197"/>
    </location>
</feature>
<keyword evidence="3 10" id="KW-0132">Cell division</keyword>
<dbReference type="PANTHER" id="PTHR11649">
    <property type="entry name" value="MSS1/TRME-RELATED GTP-BINDING PROTEIN"/>
    <property type="match status" value="1"/>
</dbReference>
<dbReference type="Proteomes" id="UP000254100">
    <property type="component" value="Unassembled WGS sequence"/>
</dbReference>
<accession>A0A0D6XNX6</accession>
<dbReference type="InterPro" id="IPR006073">
    <property type="entry name" value="GTP-bd"/>
</dbReference>
<comment type="function">
    <text evidence="10">Necessary for normal cell division and for the maintenance of normal septation.</text>
</comment>
<keyword evidence="8 10" id="KW-0717">Septation</keyword>
<dbReference type="Pfam" id="PF01926">
    <property type="entry name" value="MMR_HSR1"/>
    <property type="match status" value="1"/>
</dbReference>
<gene>
    <name evidence="10 13" type="primary">engB</name>
    <name evidence="12" type="synonym">yihA</name>
    <name evidence="12" type="synonym">ysxC</name>
    <name evidence="13" type="ORF">NCTC13832_01082</name>
    <name evidence="12" type="ORF">TP70_10240</name>
</gene>
<evidence type="ECO:0000313" key="12">
    <source>
        <dbReference type="EMBL" id="KIX89936.1"/>
    </source>
</evidence>
<reference evidence="12 14" key="1">
    <citation type="submission" date="2015-01" db="EMBL/GenBank/DDBJ databases">
        <authorList>
            <person name="Guo J."/>
        </authorList>
    </citation>
    <scope>NUCLEOTIDE SEQUENCE [LARGE SCALE GENOMIC DNA]</scope>
    <source>
        <strain evidence="12 14">DSM 22147</strain>
    </source>
</reference>
<dbReference type="InterPro" id="IPR030393">
    <property type="entry name" value="G_ENGB_dom"/>
</dbReference>
<dbReference type="GO" id="GO:0005525">
    <property type="term" value="F:GTP binding"/>
    <property type="evidence" value="ECO:0007669"/>
    <property type="project" value="UniProtKB-UniRule"/>
</dbReference>
<dbReference type="CDD" id="cd01876">
    <property type="entry name" value="YihA_EngB"/>
    <property type="match status" value="1"/>
</dbReference>
<keyword evidence="5 10" id="KW-0547">Nucleotide-binding</keyword>
<organism evidence="13 15">
    <name type="scientific">Staphylococcus microti</name>
    <dbReference type="NCBI Taxonomy" id="569857"/>
    <lineage>
        <taxon>Bacteria</taxon>
        <taxon>Bacillati</taxon>
        <taxon>Bacillota</taxon>
        <taxon>Bacilli</taxon>
        <taxon>Bacillales</taxon>
        <taxon>Staphylococcaceae</taxon>
        <taxon>Staphylococcus</taxon>
    </lineage>
</organism>
<evidence type="ECO:0000256" key="10">
    <source>
        <dbReference type="HAMAP-Rule" id="MF_00321"/>
    </source>
</evidence>
<keyword evidence="6" id="KW-0460">Magnesium</keyword>
<proteinExistence type="inferred from homology"/>
<keyword evidence="7 10" id="KW-0342">GTP-binding</keyword>
<dbReference type="FunFam" id="3.40.50.300:FF:000098">
    <property type="entry name" value="Probable GTP-binding protein EngB"/>
    <property type="match status" value="1"/>
</dbReference>
<evidence type="ECO:0000313" key="13">
    <source>
        <dbReference type="EMBL" id="SUM57405.1"/>
    </source>
</evidence>
<dbReference type="PANTHER" id="PTHR11649:SF13">
    <property type="entry name" value="ENGB-TYPE G DOMAIN-CONTAINING PROTEIN"/>
    <property type="match status" value="1"/>
</dbReference>
<dbReference type="GO" id="GO:0005829">
    <property type="term" value="C:cytosol"/>
    <property type="evidence" value="ECO:0007669"/>
    <property type="project" value="TreeGrafter"/>
</dbReference>
<evidence type="ECO:0000256" key="8">
    <source>
        <dbReference type="ARBA" id="ARBA00023210"/>
    </source>
</evidence>
<dbReference type="Gene3D" id="3.40.50.300">
    <property type="entry name" value="P-loop containing nucleotide triphosphate hydrolases"/>
    <property type="match status" value="1"/>
</dbReference>
<protein>
    <recommendedName>
        <fullName evidence="10">Probable GTP-binding protein EngB</fullName>
    </recommendedName>
</protein>
<dbReference type="GO" id="GO:0046872">
    <property type="term" value="F:metal ion binding"/>
    <property type="evidence" value="ECO:0007669"/>
    <property type="project" value="UniProtKB-KW"/>
</dbReference>
<evidence type="ECO:0000256" key="5">
    <source>
        <dbReference type="ARBA" id="ARBA00022741"/>
    </source>
</evidence>
<reference evidence="13 15" key="2">
    <citation type="submission" date="2018-06" db="EMBL/GenBank/DDBJ databases">
        <authorList>
            <consortium name="Pathogen Informatics"/>
            <person name="Doyle S."/>
        </authorList>
    </citation>
    <scope>NUCLEOTIDE SEQUENCE [LARGE SCALE GENOMIC DNA]</scope>
    <source>
        <strain evidence="13 15">NCTC13832</strain>
    </source>
</reference>
<evidence type="ECO:0000256" key="2">
    <source>
        <dbReference type="ARBA" id="ARBA00009638"/>
    </source>
</evidence>
<dbReference type="RefSeq" id="WP_044361460.1">
    <property type="nucleotide sequence ID" value="NZ_JXWY01000132.1"/>
</dbReference>
<evidence type="ECO:0000313" key="14">
    <source>
        <dbReference type="Proteomes" id="UP000032366"/>
    </source>
</evidence>
<keyword evidence="4" id="KW-0479">Metal-binding</keyword>
<evidence type="ECO:0000256" key="6">
    <source>
        <dbReference type="ARBA" id="ARBA00022842"/>
    </source>
</evidence>
<keyword evidence="9 10" id="KW-0131">Cell cycle</keyword>
<evidence type="ECO:0000256" key="3">
    <source>
        <dbReference type="ARBA" id="ARBA00022618"/>
    </source>
</evidence>